<keyword evidence="4" id="KW-1185">Reference proteome</keyword>
<dbReference type="Proteomes" id="UP001165565">
    <property type="component" value="Unassembled WGS sequence"/>
</dbReference>
<dbReference type="Gene3D" id="3.40.50.720">
    <property type="entry name" value="NAD(P)-binding Rossmann-like Domain"/>
    <property type="match status" value="1"/>
</dbReference>
<comment type="caution">
    <text evidence="3">The sequence shown here is derived from an EMBL/GenBank/DDBJ whole genome shotgun (WGS) entry which is preliminary data.</text>
</comment>
<comment type="similarity">
    <text evidence="1">Belongs to the short-chain dehydrogenases/reductases (SDR) family.</text>
</comment>
<keyword evidence="2" id="KW-0560">Oxidoreductase</keyword>
<evidence type="ECO:0000313" key="3">
    <source>
        <dbReference type="EMBL" id="MCW6534749.1"/>
    </source>
</evidence>
<evidence type="ECO:0000313" key="4">
    <source>
        <dbReference type="Proteomes" id="UP001165565"/>
    </source>
</evidence>
<name>A0AA41Z8E0_9SPHN</name>
<evidence type="ECO:0000256" key="1">
    <source>
        <dbReference type="ARBA" id="ARBA00006484"/>
    </source>
</evidence>
<evidence type="ECO:0000256" key="2">
    <source>
        <dbReference type="ARBA" id="ARBA00023002"/>
    </source>
</evidence>
<dbReference type="PRINTS" id="PR00081">
    <property type="entry name" value="GDHRDH"/>
</dbReference>
<reference evidence="3" key="1">
    <citation type="submission" date="2022-06" db="EMBL/GenBank/DDBJ databases">
        <title>Sphingomonas sp. nov. isolated from rhizosphere soil of tomato.</title>
        <authorList>
            <person name="Dong H."/>
            <person name="Gao R."/>
        </authorList>
    </citation>
    <scope>NUCLEOTIDE SEQUENCE</scope>
    <source>
        <strain evidence="3">MMSM24</strain>
    </source>
</reference>
<dbReference type="PANTHER" id="PTHR43477:SF1">
    <property type="entry name" value="DIHYDROANTICAPSIN 7-DEHYDROGENASE"/>
    <property type="match status" value="1"/>
</dbReference>
<sequence>MTRPLDGQTAIVTGGSGGIATASALLLARDGAALLLMGRRLEALERSRDEIIAAVPDARVEVLAGDATVEGDVQAALGAAHSIAGRLDIIVATVGGGGFKPFMSLEAQELRHDFDFNVTSTFLAVRHGVPLMQPGGAIVCISSTAAKLPFHFLASYHIAKGALEALVRGAAEELGAHGIRVNAVRPGLTRSDATGPMFETPGVLDAFAPEFPLGRFGEPVDIAQAVRYLAGPESSWVTGQSFAVDGGNELRRNPNLSAVLQAG</sequence>
<protein>
    <submittedName>
        <fullName evidence="3">SDR family oxidoreductase</fullName>
    </submittedName>
</protein>
<organism evidence="3 4">
    <name type="scientific">Sphingomonas lycopersici</name>
    <dbReference type="NCBI Taxonomy" id="2951807"/>
    <lineage>
        <taxon>Bacteria</taxon>
        <taxon>Pseudomonadati</taxon>
        <taxon>Pseudomonadota</taxon>
        <taxon>Alphaproteobacteria</taxon>
        <taxon>Sphingomonadales</taxon>
        <taxon>Sphingomonadaceae</taxon>
        <taxon>Sphingomonas</taxon>
    </lineage>
</organism>
<dbReference type="InterPro" id="IPR036291">
    <property type="entry name" value="NAD(P)-bd_dom_sf"/>
</dbReference>
<dbReference type="RefSeq" id="WP_265268580.1">
    <property type="nucleotide sequence ID" value="NZ_JANFAV010000004.1"/>
</dbReference>
<dbReference type="PANTHER" id="PTHR43477">
    <property type="entry name" value="DIHYDROANTICAPSIN 7-DEHYDROGENASE"/>
    <property type="match status" value="1"/>
</dbReference>
<gene>
    <name evidence="3" type="ORF">NEE01_08115</name>
</gene>
<dbReference type="InterPro" id="IPR002347">
    <property type="entry name" value="SDR_fam"/>
</dbReference>
<dbReference type="CDD" id="cd05233">
    <property type="entry name" value="SDR_c"/>
    <property type="match status" value="1"/>
</dbReference>
<dbReference type="AlphaFoldDB" id="A0AA41Z8E0"/>
<accession>A0AA41Z8E0</accession>
<dbReference type="EMBL" id="JANFAV010000004">
    <property type="protein sequence ID" value="MCW6534749.1"/>
    <property type="molecule type" value="Genomic_DNA"/>
</dbReference>
<proteinExistence type="inferred from homology"/>
<dbReference type="FunFam" id="3.40.50.720:FF:000084">
    <property type="entry name" value="Short-chain dehydrogenase reductase"/>
    <property type="match status" value="1"/>
</dbReference>
<dbReference type="GO" id="GO:0016491">
    <property type="term" value="F:oxidoreductase activity"/>
    <property type="evidence" value="ECO:0007669"/>
    <property type="project" value="UniProtKB-KW"/>
</dbReference>
<dbReference type="Pfam" id="PF13561">
    <property type="entry name" value="adh_short_C2"/>
    <property type="match status" value="1"/>
</dbReference>
<dbReference type="InterPro" id="IPR051122">
    <property type="entry name" value="SDR_DHRS6-like"/>
</dbReference>
<dbReference type="SUPFAM" id="SSF51735">
    <property type="entry name" value="NAD(P)-binding Rossmann-fold domains"/>
    <property type="match status" value="1"/>
</dbReference>